<dbReference type="InterPro" id="IPR006860">
    <property type="entry name" value="FecR"/>
</dbReference>
<dbReference type="PANTHER" id="PTHR30273:SF2">
    <property type="entry name" value="PROTEIN FECR"/>
    <property type="match status" value="1"/>
</dbReference>
<proteinExistence type="predicted"/>
<dbReference type="InterPro" id="IPR032623">
    <property type="entry name" value="FecR_N"/>
</dbReference>
<dbReference type="Pfam" id="PF04773">
    <property type="entry name" value="FecR"/>
    <property type="match status" value="1"/>
</dbReference>
<reference evidence="4" key="1">
    <citation type="journal article" date="2015" name="Genome Announc.">
        <title>Complete Genome Sequence of Herbaspirillum hiltneri N3 (DSM 17495), Isolated from Surface-Sterilized Wheat Roots.</title>
        <authorList>
            <person name="Guizelini D."/>
            <person name="Saizaki P.M."/>
            <person name="Coimbra N.A."/>
            <person name="Weiss V.A."/>
            <person name="Faoro H."/>
            <person name="Sfeir M.Z."/>
            <person name="Baura V.A."/>
            <person name="Monteiro R.A."/>
            <person name="Chubatsu L.S."/>
            <person name="Souza E.M."/>
            <person name="Cruz L.M."/>
            <person name="Pedrosa F.O."/>
            <person name="Raittz R.T."/>
            <person name="Marchaukoski J.N."/>
            <person name="Steffens M.B."/>
        </authorList>
    </citation>
    <scope>NUCLEOTIDE SEQUENCE [LARGE SCALE GENOMIC DNA]</scope>
    <source>
        <strain evidence="4">N3</strain>
    </source>
</reference>
<gene>
    <name evidence="3" type="ORF">F506_04265</name>
</gene>
<feature type="domain" description="FecR protein" evidence="1">
    <location>
        <begin position="116"/>
        <end position="215"/>
    </location>
</feature>
<dbReference type="Proteomes" id="UP000063429">
    <property type="component" value="Chromosome"/>
</dbReference>
<feature type="domain" description="FecR N-terminal" evidence="2">
    <location>
        <begin position="18"/>
        <end position="59"/>
    </location>
</feature>
<dbReference type="InterPro" id="IPR012373">
    <property type="entry name" value="Ferrdict_sens_TM"/>
</dbReference>
<evidence type="ECO:0008006" key="5">
    <source>
        <dbReference type="Google" id="ProtNLM"/>
    </source>
</evidence>
<dbReference type="Gene3D" id="2.60.120.1440">
    <property type="match status" value="1"/>
</dbReference>
<dbReference type="PANTHER" id="PTHR30273">
    <property type="entry name" value="PERIPLASMIC SIGNAL SENSOR AND SIGMA FACTOR ACTIVATOR FECR-RELATED"/>
    <property type="match status" value="1"/>
</dbReference>
<evidence type="ECO:0000259" key="2">
    <source>
        <dbReference type="Pfam" id="PF16220"/>
    </source>
</evidence>
<dbReference type="EMBL" id="CP011409">
    <property type="protein sequence ID" value="AKZ61989.1"/>
    <property type="molecule type" value="Genomic_DNA"/>
</dbReference>
<name>A0ABN4HTR8_9BURK</name>
<sequence length="331" mass="36892">MSNPDVSRPVTLSPLVKQQAIEWLLELQSETVTDDTRRNWQRWRQAHPEHELAWQKVEAFGDRMNTLQPSLARAALTAKDSLERRRAVKMVAILLFAGTAALSVEQILPWRTWRADHVTRAGEIRTVTLEDGSQLALNTRSTVKVEFSGKERRIRLMSGEIMISTAHENVTDATPYRPFLVETPDGELQALGTRFTVHKTEAERSSVAVYEGAVEVRPALGGTRVLSAGSALEFSTRDIGPLSVAPAHAAAWTRGMLVVEDMPLSDFVAELARYRSGWINCDDAIGQLKVTGTYPLADTDKVLLMLTRVFPVDIAYLTRYWVTVRPRGNGA</sequence>
<keyword evidence="4" id="KW-1185">Reference proteome</keyword>
<dbReference type="RefSeq" id="WP_053195486.1">
    <property type="nucleotide sequence ID" value="NZ_CP011409.1"/>
</dbReference>
<evidence type="ECO:0000259" key="1">
    <source>
        <dbReference type="Pfam" id="PF04773"/>
    </source>
</evidence>
<organism evidence="3 4">
    <name type="scientific">Herbaspirillum hiltneri N3</name>
    <dbReference type="NCBI Taxonomy" id="1262470"/>
    <lineage>
        <taxon>Bacteria</taxon>
        <taxon>Pseudomonadati</taxon>
        <taxon>Pseudomonadota</taxon>
        <taxon>Betaproteobacteria</taxon>
        <taxon>Burkholderiales</taxon>
        <taxon>Oxalobacteraceae</taxon>
        <taxon>Herbaspirillum</taxon>
    </lineage>
</organism>
<accession>A0ABN4HTR8</accession>
<evidence type="ECO:0000313" key="3">
    <source>
        <dbReference type="EMBL" id="AKZ61989.1"/>
    </source>
</evidence>
<dbReference type="Pfam" id="PF16220">
    <property type="entry name" value="DUF4880"/>
    <property type="match status" value="1"/>
</dbReference>
<evidence type="ECO:0000313" key="4">
    <source>
        <dbReference type="Proteomes" id="UP000063429"/>
    </source>
</evidence>
<dbReference type="PIRSF" id="PIRSF018266">
    <property type="entry name" value="FecR"/>
    <property type="match status" value="1"/>
</dbReference>
<protein>
    <recommendedName>
        <fullName evidence="5">FecR family protein</fullName>
    </recommendedName>
</protein>